<reference evidence="1" key="1">
    <citation type="submission" date="2023-03" db="EMBL/GenBank/DDBJ databases">
        <title>Draft assemblies of triclosan tolerant bacteria isolated from returned activated sludge.</title>
        <authorList>
            <person name="Van Hamelsveld S."/>
        </authorList>
    </citation>
    <scope>NUCLEOTIDE SEQUENCE</scope>
    <source>
        <strain evidence="1">GW210015_S63</strain>
    </source>
</reference>
<dbReference type="RefSeq" id="WP_276214209.1">
    <property type="nucleotide sequence ID" value="NZ_JARJLR010000157.1"/>
</dbReference>
<protein>
    <submittedName>
        <fullName evidence="1">Uncharacterized protein</fullName>
    </submittedName>
</protein>
<evidence type="ECO:0000313" key="2">
    <source>
        <dbReference type="Proteomes" id="UP001220662"/>
    </source>
</evidence>
<dbReference type="Proteomes" id="UP001220662">
    <property type="component" value="Unassembled WGS sequence"/>
</dbReference>
<evidence type="ECO:0000313" key="1">
    <source>
        <dbReference type="EMBL" id="MDF3841708.1"/>
    </source>
</evidence>
<sequence>MARQTLQCRDLHIKCKVVLTNEKGEPIIDKKTGAPKVGWQAYGAQPNRSAA</sequence>
<accession>A0AAW6P2R9</accession>
<dbReference type="AlphaFoldDB" id="A0AAW6P2R9"/>
<proteinExistence type="predicted"/>
<name>A0AAW6P2R9_9PSED</name>
<comment type="caution">
    <text evidence="1">The sequence shown here is derived from an EMBL/GenBank/DDBJ whole genome shotgun (WGS) entry which is preliminary data.</text>
</comment>
<organism evidence="1 2">
    <name type="scientific">Pseudomonas citronellolis</name>
    <dbReference type="NCBI Taxonomy" id="53408"/>
    <lineage>
        <taxon>Bacteria</taxon>
        <taxon>Pseudomonadati</taxon>
        <taxon>Pseudomonadota</taxon>
        <taxon>Gammaproteobacteria</taxon>
        <taxon>Pseudomonadales</taxon>
        <taxon>Pseudomonadaceae</taxon>
        <taxon>Pseudomonas</taxon>
    </lineage>
</organism>
<dbReference type="EMBL" id="JARJLR010000157">
    <property type="protein sequence ID" value="MDF3841708.1"/>
    <property type="molecule type" value="Genomic_DNA"/>
</dbReference>
<gene>
    <name evidence="1" type="ORF">P3W55_08280</name>
</gene>